<sequence>MQETVRSHDVYWMNHLKPSQIDDAGSGLEARKELAYIDIQCFNEWQSNKLTKLLPLESRLFEASGPILKLFFTECPTAKQVELEQLMHWAYKLVLPPYRRTKKISTLKQNLSGEFRGTSTWNCFIPC</sequence>
<organism evidence="1">
    <name type="scientific">Lotharella globosa</name>
    <dbReference type="NCBI Taxonomy" id="91324"/>
    <lineage>
        <taxon>Eukaryota</taxon>
        <taxon>Sar</taxon>
        <taxon>Rhizaria</taxon>
        <taxon>Cercozoa</taxon>
        <taxon>Chlorarachniophyceae</taxon>
        <taxon>Lotharella</taxon>
    </lineage>
</organism>
<protein>
    <submittedName>
        <fullName evidence="1">Uncharacterized protein</fullName>
    </submittedName>
</protein>
<proteinExistence type="predicted"/>
<dbReference type="EMBL" id="HBIV01041618">
    <property type="protein sequence ID" value="CAE0677527.1"/>
    <property type="molecule type" value="Transcribed_RNA"/>
</dbReference>
<gene>
    <name evidence="1" type="ORF">LGLO00237_LOCUS29308</name>
</gene>
<evidence type="ECO:0000313" key="1">
    <source>
        <dbReference type="EMBL" id="CAE0677527.1"/>
    </source>
</evidence>
<name>A0A7S4DXS3_9EUKA</name>
<accession>A0A7S4DXS3</accession>
<dbReference type="AlphaFoldDB" id="A0A7S4DXS3"/>
<reference evidence="1" key="1">
    <citation type="submission" date="2021-01" db="EMBL/GenBank/DDBJ databases">
        <authorList>
            <person name="Corre E."/>
            <person name="Pelletier E."/>
            <person name="Niang G."/>
            <person name="Scheremetjew M."/>
            <person name="Finn R."/>
            <person name="Kale V."/>
            <person name="Holt S."/>
            <person name="Cochrane G."/>
            <person name="Meng A."/>
            <person name="Brown T."/>
            <person name="Cohen L."/>
        </authorList>
    </citation>
    <scope>NUCLEOTIDE SEQUENCE</scope>
    <source>
        <strain evidence="1">CCCM811</strain>
    </source>
</reference>